<keyword evidence="4" id="KW-0808">Transferase</keyword>
<organism evidence="13">
    <name type="scientific">Daucus carota subsp. sativus</name>
    <name type="common">Carrot</name>
    <dbReference type="NCBI Taxonomy" id="79200"/>
    <lineage>
        <taxon>Eukaryota</taxon>
        <taxon>Viridiplantae</taxon>
        <taxon>Streptophyta</taxon>
        <taxon>Embryophyta</taxon>
        <taxon>Tracheophyta</taxon>
        <taxon>Spermatophyta</taxon>
        <taxon>Magnoliopsida</taxon>
        <taxon>eudicotyledons</taxon>
        <taxon>Gunneridae</taxon>
        <taxon>Pentapetalae</taxon>
        <taxon>asterids</taxon>
        <taxon>campanulids</taxon>
        <taxon>Apiales</taxon>
        <taxon>Apiaceae</taxon>
        <taxon>Apioideae</taxon>
        <taxon>Scandiceae</taxon>
        <taxon>Daucinae</taxon>
        <taxon>Daucus</taxon>
        <taxon>Daucus sect. Daucus</taxon>
    </lineage>
</organism>
<protein>
    <recommendedName>
        <fullName evidence="3">RING-type E3 ubiquitin transferase</fullName>
        <ecNumber evidence="3">2.3.2.27</ecNumber>
    </recommendedName>
</protein>
<dbReference type="PROSITE" id="PS50089">
    <property type="entry name" value="ZF_RING_2"/>
    <property type="match status" value="1"/>
</dbReference>
<dbReference type="SUPFAM" id="SSF57850">
    <property type="entry name" value="RING/U-box"/>
    <property type="match status" value="1"/>
</dbReference>
<dbReference type="EMBL" id="CP093345">
    <property type="protein sequence ID" value="WOG91200.1"/>
    <property type="molecule type" value="Genomic_DNA"/>
</dbReference>
<keyword evidence="11" id="KW-0812">Transmembrane</keyword>
<comment type="pathway">
    <text evidence="2">Protein modification; protein ubiquitination.</text>
</comment>
<keyword evidence="5" id="KW-0479">Metal-binding</keyword>
<keyword evidence="11" id="KW-1133">Transmembrane helix</keyword>
<dbReference type="InterPro" id="IPR001841">
    <property type="entry name" value="Znf_RING"/>
</dbReference>
<dbReference type="Gene3D" id="3.30.40.10">
    <property type="entry name" value="Zinc/RING finger domain, C3HC4 (zinc finger)"/>
    <property type="match status" value="1"/>
</dbReference>
<evidence type="ECO:0000256" key="5">
    <source>
        <dbReference type="ARBA" id="ARBA00022723"/>
    </source>
</evidence>
<evidence type="ECO:0000256" key="1">
    <source>
        <dbReference type="ARBA" id="ARBA00000900"/>
    </source>
</evidence>
<keyword evidence="11" id="KW-0472">Membrane</keyword>
<dbReference type="InterPro" id="IPR013083">
    <property type="entry name" value="Znf_RING/FYVE/PHD"/>
</dbReference>
<evidence type="ECO:0000256" key="7">
    <source>
        <dbReference type="ARBA" id="ARBA00022786"/>
    </source>
</evidence>
<evidence type="ECO:0000256" key="9">
    <source>
        <dbReference type="PROSITE-ProRule" id="PRU00175"/>
    </source>
</evidence>
<dbReference type="PANTHER" id="PTHR46913:SF22">
    <property type="entry name" value="RING-TYPE E3 UBIQUITIN TRANSFERASE"/>
    <property type="match status" value="1"/>
</dbReference>
<keyword evidence="15" id="KW-1185">Reference proteome</keyword>
<evidence type="ECO:0000259" key="12">
    <source>
        <dbReference type="PROSITE" id="PS50089"/>
    </source>
</evidence>
<dbReference type="OrthoDB" id="8062037at2759"/>
<evidence type="ECO:0000313" key="15">
    <source>
        <dbReference type="Proteomes" id="UP000077755"/>
    </source>
</evidence>
<evidence type="ECO:0000313" key="13">
    <source>
        <dbReference type="EMBL" id="KZN00485.1"/>
    </source>
</evidence>
<dbReference type="EMBL" id="LNRQ01000003">
    <property type="protein sequence ID" value="KZN00485.1"/>
    <property type="molecule type" value="Genomic_DNA"/>
</dbReference>
<evidence type="ECO:0000313" key="14">
    <source>
        <dbReference type="EMBL" id="WOG91200.1"/>
    </source>
</evidence>
<dbReference type="GO" id="GO:0016567">
    <property type="term" value="P:protein ubiquitination"/>
    <property type="evidence" value="ECO:0007669"/>
    <property type="project" value="UniProtKB-UniPathway"/>
</dbReference>
<dbReference type="Pfam" id="PF13639">
    <property type="entry name" value="zf-RING_2"/>
    <property type="match status" value="1"/>
</dbReference>
<evidence type="ECO:0000256" key="11">
    <source>
        <dbReference type="SAM" id="Phobius"/>
    </source>
</evidence>
<evidence type="ECO:0000256" key="4">
    <source>
        <dbReference type="ARBA" id="ARBA00022679"/>
    </source>
</evidence>
<dbReference type="GO" id="GO:0061630">
    <property type="term" value="F:ubiquitin protein ligase activity"/>
    <property type="evidence" value="ECO:0007669"/>
    <property type="project" value="UniProtKB-EC"/>
</dbReference>
<feature type="region of interest" description="Disordered" evidence="10">
    <location>
        <begin position="208"/>
        <end position="227"/>
    </location>
</feature>
<evidence type="ECO:0000256" key="6">
    <source>
        <dbReference type="ARBA" id="ARBA00022771"/>
    </source>
</evidence>
<evidence type="ECO:0000256" key="2">
    <source>
        <dbReference type="ARBA" id="ARBA00004906"/>
    </source>
</evidence>
<gene>
    <name evidence="13" type="ORF">DCAR_009239</name>
    <name evidence="14" type="ORF">DCAR_0310448</name>
</gene>
<keyword evidence="6 9" id="KW-0863">Zinc-finger</keyword>
<evidence type="ECO:0000256" key="8">
    <source>
        <dbReference type="ARBA" id="ARBA00022833"/>
    </source>
</evidence>
<dbReference type="OMA" id="DQNPRER"/>
<reference evidence="14" key="2">
    <citation type="submission" date="2022-03" db="EMBL/GenBank/DDBJ databases">
        <title>Draft title - Genomic analysis of global carrot germplasm unveils the trajectory of domestication and the origin of high carotenoid orange carrot.</title>
        <authorList>
            <person name="Iorizzo M."/>
            <person name="Ellison S."/>
            <person name="Senalik D."/>
            <person name="Macko-Podgorni A."/>
            <person name="Grzebelus D."/>
            <person name="Bostan H."/>
            <person name="Rolling W."/>
            <person name="Curaba J."/>
            <person name="Simon P."/>
        </authorList>
    </citation>
    <scope>NUCLEOTIDE SEQUENCE</scope>
    <source>
        <tissue evidence="14">Leaf</tissue>
    </source>
</reference>
<dbReference type="Proteomes" id="UP000077755">
    <property type="component" value="Chromosome 3"/>
</dbReference>
<keyword evidence="7" id="KW-0833">Ubl conjugation pathway</keyword>
<evidence type="ECO:0000256" key="10">
    <source>
        <dbReference type="SAM" id="MobiDB-lite"/>
    </source>
</evidence>
<dbReference type="PANTHER" id="PTHR46913">
    <property type="entry name" value="RING-H2 FINGER PROTEIN ATL16"/>
    <property type="match status" value="1"/>
</dbReference>
<proteinExistence type="predicted"/>
<dbReference type="CDD" id="cd16461">
    <property type="entry name" value="RING-H2_EL5-like"/>
    <property type="match status" value="1"/>
</dbReference>
<dbReference type="UniPathway" id="UPA00143"/>
<feature type="compositionally biased region" description="Polar residues" evidence="10">
    <location>
        <begin position="216"/>
        <end position="227"/>
    </location>
</feature>
<sequence>MSNLGQEDHHHHDVNPLFIGLLGVIAGAIIVATLHFMLLGWCNSEERRQEAQQNERPWRNVRIGNTTRANIASSSSMSNSSLQSIPTFKYTKECNEGVCAICLGEFKENENLRILPECAHHFHVPCIDRWLGSHPNCPLCRADIMPSVPEPAAAVSSRDSFDHLDILFQEHVEAVSSRNDHVLEVPSQDNTSEANIVSLEHVVTISTRSDADHAGATSSSEISVGAH</sequence>
<feature type="domain" description="RING-type" evidence="12">
    <location>
        <begin position="99"/>
        <end position="141"/>
    </location>
</feature>
<dbReference type="Gramene" id="KZN00485">
    <property type="protein sequence ID" value="KZN00485"/>
    <property type="gene ID" value="DCAR_009239"/>
</dbReference>
<dbReference type="EC" id="2.3.2.27" evidence="3"/>
<dbReference type="SMART" id="SM00184">
    <property type="entry name" value="RING"/>
    <property type="match status" value="1"/>
</dbReference>
<name>A0A165ZVK7_DAUCS</name>
<dbReference type="InterPro" id="IPR044600">
    <property type="entry name" value="ATL1/ATL16-like"/>
</dbReference>
<evidence type="ECO:0000256" key="3">
    <source>
        <dbReference type="ARBA" id="ARBA00012483"/>
    </source>
</evidence>
<feature type="transmembrane region" description="Helical" evidence="11">
    <location>
        <begin position="17"/>
        <end position="39"/>
    </location>
</feature>
<keyword evidence="8" id="KW-0862">Zinc</keyword>
<accession>A0A165ZVK7</accession>
<dbReference type="KEGG" id="dcr:108212121"/>
<dbReference type="GO" id="GO:0008270">
    <property type="term" value="F:zinc ion binding"/>
    <property type="evidence" value="ECO:0007669"/>
    <property type="project" value="UniProtKB-KW"/>
</dbReference>
<reference evidence="13" key="1">
    <citation type="journal article" date="2016" name="Nat. Genet.">
        <title>A high-quality carrot genome assembly provides new insights into carotenoid accumulation and asterid genome evolution.</title>
        <authorList>
            <person name="Iorizzo M."/>
            <person name="Ellison S."/>
            <person name="Senalik D."/>
            <person name="Zeng P."/>
            <person name="Satapoomin P."/>
            <person name="Huang J."/>
            <person name="Bowman M."/>
            <person name="Iovene M."/>
            <person name="Sanseverino W."/>
            <person name="Cavagnaro P."/>
            <person name="Yildiz M."/>
            <person name="Macko-Podgorni A."/>
            <person name="Moranska E."/>
            <person name="Grzebelus E."/>
            <person name="Grzebelus D."/>
            <person name="Ashrafi H."/>
            <person name="Zheng Z."/>
            <person name="Cheng S."/>
            <person name="Spooner D."/>
            <person name="Van Deynze A."/>
            <person name="Simon P."/>
        </authorList>
    </citation>
    <scope>NUCLEOTIDE SEQUENCE [LARGE SCALE GENOMIC DNA]</scope>
    <source>
        <tissue evidence="13">Leaf</tissue>
    </source>
</reference>
<comment type="catalytic activity">
    <reaction evidence="1">
        <text>S-ubiquitinyl-[E2 ubiquitin-conjugating enzyme]-L-cysteine + [acceptor protein]-L-lysine = [E2 ubiquitin-conjugating enzyme]-L-cysteine + N(6)-ubiquitinyl-[acceptor protein]-L-lysine.</text>
        <dbReference type="EC" id="2.3.2.27"/>
    </reaction>
</comment>
<dbReference type="AlphaFoldDB" id="A0A165ZVK7"/>